<name>A0A378TKR1_9MYCO</name>
<feature type="signal peptide" evidence="1">
    <location>
        <begin position="1"/>
        <end position="26"/>
    </location>
</feature>
<feature type="chain" id="PRO_5016779951" evidence="1">
    <location>
        <begin position="27"/>
        <end position="105"/>
    </location>
</feature>
<dbReference type="Proteomes" id="UP000254978">
    <property type="component" value="Unassembled WGS sequence"/>
</dbReference>
<keyword evidence="3" id="KW-1185">Reference proteome</keyword>
<dbReference type="AlphaFoldDB" id="A0A378TKR1"/>
<evidence type="ECO:0000256" key="1">
    <source>
        <dbReference type="SAM" id="SignalP"/>
    </source>
</evidence>
<accession>A0A378TKR1</accession>
<keyword evidence="1" id="KW-0732">Signal</keyword>
<evidence type="ECO:0000313" key="2">
    <source>
        <dbReference type="EMBL" id="STZ60767.1"/>
    </source>
</evidence>
<gene>
    <name evidence="2" type="ORF">NCTC10821_04311</name>
</gene>
<dbReference type="RefSeq" id="WP_115279852.1">
    <property type="nucleotide sequence ID" value="NZ_AP022600.1"/>
</dbReference>
<evidence type="ECO:0000313" key="3">
    <source>
        <dbReference type="Proteomes" id="UP000254978"/>
    </source>
</evidence>
<organism evidence="2 3">
    <name type="scientific">Mycolicibacterium tokaiense</name>
    <dbReference type="NCBI Taxonomy" id="39695"/>
    <lineage>
        <taxon>Bacteria</taxon>
        <taxon>Bacillati</taxon>
        <taxon>Actinomycetota</taxon>
        <taxon>Actinomycetes</taxon>
        <taxon>Mycobacteriales</taxon>
        <taxon>Mycobacteriaceae</taxon>
        <taxon>Mycolicibacterium</taxon>
    </lineage>
</organism>
<dbReference type="EMBL" id="UGQT01000001">
    <property type="protein sequence ID" value="STZ60767.1"/>
    <property type="molecule type" value="Genomic_DNA"/>
</dbReference>
<reference evidence="2 3" key="1">
    <citation type="submission" date="2018-06" db="EMBL/GenBank/DDBJ databases">
        <authorList>
            <consortium name="Pathogen Informatics"/>
            <person name="Doyle S."/>
        </authorList>
    </citation>
    <scope>NUCLEOTIDE SEQUENCE [LARGE SCALE GENOMIC DNA]</scope>
    <source>
        <strain evidence="2 3">NCTC10821</strain>
    </source>
</reference>
<protein>
    <submittedName>
        <fullName evidence="2">Uncharacterized protein</fullName>
    </submittedName>
</protein>
<proteinExistence type="predicted"/>
<dbReference type="OrthoDB" id="4748352at2"/>
<sequence>MKKFVTAAVVAAGLSTAIGLSAPSYAAPTTTGTAQQTIDNLQSQGYRVIVGRLSDTPLDEATVVSIGEGPTFSHTRSGARNRDDYTDYDRQFMPMNQMTIHLKVR</sequence>